<feature type="region of interest" description="Disordered" evidence="5">
    <location>
        <begin position="104"/>
        <end position="153"/>
    </location>
</feature>
<feature type="compositionally biased region" description="Low complexity" evidence="5">
    <location>
        <begin position="1956"/>
        <end position="1965"/>
    </location>
</feature>
<feature type="region of interest" description="Disordered" evidence="5">
    <location>
        <begin position="379"/>
        <end position="401"/>
    </location>
</feature>
<sequence>MASASRFEDAHVYGYLRTQGVVYQLEEVETSIGRGEECSLQLDGKGISRMHARLTFAGRRPQLLDLGSSNGTFVNGLRLKPNIAHDLKHGDVVRFAQARCTYSFELPPEGQKTPKTPKDNAEPPGQEETPPRPALKSNEDGKEKPGKDVQPAYPGSAAVPCVNVLPVPFPVMQPGMPGMPGPAMQPMQLLTPSHSPPQPPVPAVCPHPSLPECSEPIYPRRSSAIEESEMLQKQDLLLQRLWKLEQTISRLADANLEVCQRASPGPGGPGPHDTDKREEEEPSFGEAEEAHLVAAALTAATERLASAESQNTEASAASAASASQAKGSLRFSENKAELEAGDPAAPVEAHAELMAEMQRMLALYEMVVGVGKPDYSPGTCNADTSSSSSGSAEKAPPKPLFEGAVGETSVVLAAIMSALEELAAMGYANPSVGGHRRWNALAHERERLAKEEEIESQRLRELEDQEGSFRQSTEAELSELSRILEGEDAVGIADGGPHPMFQDIPQTKLTAQQAYDHLQTELARVEADKARLEVAATSLSEELSETYGQYQEEKSKADTASKFFASREELADELQEWLYSGRSERMAALGRMRCLAQTQLEHKSKSHFGALDAGGTRYIQLSCCLDMPGMARPQPFRPHPVPVLGGRSLKVEAAEVRCNCGIPPVSTCEMSPQDWRFAEDRQLQSDERPKDTYLVPKVGFQPIVPGGTIPKAPNEAGSLFTEVKKNAKYPGPDHYKKEGKPFGQKAKLGMFSRINRDEKDPKKNWPSVGQYQSTSDVTTPRTRGGIMAKSTRGCLIYDQAVTEGKWKPAPGKYDPQKPEKHVDCLQMSPENKASRTMVAAAALGGFLACEALHRWRNRRQEVAKPHRSPDEEWSEDPTGHCMHGVADCYWKALPTSSCANGSSAQLQLPRAATAKKAMLKYRAAGVELCCDKPWPGQPKLLKQRLNFPNGREATPAVERAKDWLRKRLAGSKDGGPQQVLTSGVSVPPGLVVMHSVLAGSAQQTWRYVEVVTVLVAPQQPSGKQFEPGAYYHRSACVPEPAPKRDEPAKVIERAVTVCVRVRPMADSEIADGQTQVVACDLDAPGKIHLTRPSGGAEEPNRKQETYVFDTVLPGSAGQAAVYNLIGSPLVASLAAGYHSCVLGFGATGCGKSHTIFGGPGEARGILPRLSEKLFAAMDAVDGKTIASLSYMEIYNDKVRDLLHPEPGEQHEAPAALNVCEHPKAGVFVTGLTRSAMSDAENILRLIDYGHKIRVLASAQRSSPSSRSTAIAMLHLEQVLAGSSGTWPQQKWRHAKLQVVDLAGAEHLHAGEVARQRGSFQSIGSSGLSAMAEMVAALAKGTRGESSRYHLPYRDSKLSLLLAEALTGNCRTAVVTCVSPASRRADLTSSALRFGESVQKLHTRSTRNEEVHGDLVQTLRGEIHLLRQRLERCSPAEIRGLEEQLQAAQYLEEEYSASHEELQERSATAEQQRQRSLRRLGLRVGEPREQKVSDGRIYVVNVSLDPLLSGCLTWTLLPGEQLHIGSNPNCEICVDGLGVQPEVCSLRCVQASRLEVVPQLVGHTAKKCQDGLIVRRRSLFKRAGPLLVNGQTVEATLALRSGDVLRVGWAHFFRVVIPACASENDRRLGPRPEDALAIETTYSLTFPKDAEQLKERLGADRAAQVLGGLKDLKLAVDEANELTKELRGDSDEEFSFKGHRLMDPLNSTEATTLVVSLLRQRRPPGQAHFDEDNGGCNLEDRSEVVATWTLPDFQQRLEVMREVYDEVALRDQPWGEEGDLDPWQAQSGIPVLKAASGPGPEESAHTQEAAAASLPMWKQLSSATSASTGAETSEERMDMAAVLQQLPQLHAELAKAYELQDVQASELVSVRREIEDLRMNLARATPSPVRRPGDPSRGSGTLSPLRGGEEAEMPLLSKSNLVPSTQTAGGAVASAAVAAAVRQTPPNRASTPRRPRAPVAPVWRGAEGPRISSSPTGRASNEPLMSSDSPLAEALPSPRSELLEEGPQKQRKLGQETAVSEDLHEQGSALHVRREGTIARDVSFGAGMPDSIKYYISAQQEPQLRKWSRWALSCPGYASMKPRGKKSPGLDSAVMQLQGRIAILFGQSASASFHSKWEILMGQGEVQNWMKSTPGHDVQMRYPGEWKFAGGVVDADETPEEAARRELEEEFQVPVALTKATCKLRLMSIKQTRPIRNISNIMFNYVAAAEENPWLQQLDVEEVNCALSNRRRMHAEAIRGGNFYTLGHREQEKLAPEIHQVQWLDMRSAVRDAFTSMNGSFHPVNDFQKKEFERLGVKRRDPMFLTMATLLEVDSFPSLRSFIVYSDRLDPEKELQRIQWLRDGMTPEEVATVWSAKKSPTEVAERAGMFRTAEERLQLWTRRKEDSEARL</sequence>
<dbReference type="PROSITE" id="PS51462">
    <property type="entry name" value="NUDIX"/>
    <property type="match status" value="1"/>
</dbReference>
<dbReference type="Pfam" id="PF00293">
    <property type="entry name" value="NUDIX"/>
    <property type="match status" value="1"/>
</dbReference>
<dbReference type="PRINTS" id="PR00380">
    <property type="entry name" value="KINESINHEAVY"/>
</dbReference>
<feature type="coiled-coil region" evidence="4">
    <location>
        <begin position="508"/>
        <end position="542"/>
    </location>
</feature>
<keyword evidence="2 3" id="KW-0067">ATP-binding</keyword>
<dbReference type="GO" id="GO:0005524">
    <property type="term" value="F:ATP binding"/>
    <property type="evidence" value="ECO:0007669"/>
    <property type="project" value="UniProtKB-UniRule"/>
</dbReference>
<feature type="region of interest" description="Disordered" evidence="5">
    <location>
        <begin position="1941"/>
        <end position="2033"/>
    </location>
</feature>
<dbReference type="PROSITE" id="PS00411">
    <property type="entry name" value="KINESIN_MOTOR_1"/>
    <property type="match status" value="1"/>
</dbReference>
<dbReference type="SUPFAM" id="SSF49879">
    <property type="entry name" value="SMAD/FHA domain"/>
    <property type="match status" value="2"/>
</dbReference>
<feature type="region of interest" description="Disordered" evidence="5">
    <location>
        <begin position="757"/>
        <end position="785"/>
    </location>
</feature>
<feature type="region of interest" description="Disordered" evidence="5">
    <location>
        <begin position="259"/>
        <end position="287"/>
    </location>
</feature>
<dbReference type="Proteomes" id="UP000601435">
    <property type="component" value="Unassembled WGS sequence"/>
</dbReference>
<accession>A0A812IPP5</accession>
<dbReference type="SUPFAM" id="SSF55811">
    <property type="entry name" value="Nudix"/>
    <property type="match status" value="1"/>
</dbReference>
<dbReference type="PROSITE" id="PS50006">
    <property type="entry name" value="FHA_DOMAIN"/>
    <property type="match status" value="1"/>
</dbReference>
<dbReference type="Pfam" id="PF00225">
    <property type="entry name" value="Kinesin"/>
    <property type="match status" value="1"/>
</dbReference>
<dbReference type="InterPro" id="IPR027417">
    <property type="entry name" value="P-loop_NTPase"/>
</dbReference>
<dbReference type="InterPro" id="IPR015797">
    <property type="entry name" value="NUDIX_hydrolase-like_dom_sf"/>
</dbReference>
<evidence type="ECO:0000256" key="3">
    <source>
        <dbReference type="PROSITE-ProRule" id="PRU00283"/>
    </source>
</evidence>
<evidence type="ECO:0000256" key="2">
    <source>
        <dbReference type="ARBA" id="ARBA00022840"/>
    </source>
</evidence>
<comment type="similarity">
    <text evidence="3">Belongs to the TRAFAC class myosin-kinesin ATPase superfamily. Kinesin family.</text>
</comment>
<dbReference type="Gene3D" id="2.60.200.20">
    <property type="match status" value="2"/>
</dbReference>
<evidence type="ECO:0000259" key="8">
    <source>
        <dbReference type="PROSITE" id="PS51462"/>
    </source>
</evidence>
<feature type="domain" description="Nudix hydrolase" evidence="8">
    <location>
        <begin position="2094"/>
        <end position="2288"/>
    </location>
</feature>
<dbReference type="InterPro" id="IPR000253">
    <property type="entry name" value="FHA_dom"/>
</dbReference>
<name>A0A812IPP5_9DINO</name>
<protein>
    <submittedName>
        <fullName evidence="9">KIF13B protein</fullName>
    </submittedName>
</protein>
<dbReference type="Pfam" id="PF00498">
    <property type="entry name" value="FHA"/>
    <property type="match status" value="1"/>
</dbReference>
<dbReference type="Gene3D" id="3.40.850.10">
    <property type="entry name" value="Kinesin motor domain"/>
    <property type="match status" value="1"/>
</dbReference>
<feature type="binding site" evidence="3">
    <location>
        <begin position="1145"/>
        <end position="1152"/>
    </location>
    <ligand>
        <name>ATP</name>
        <dbReference type="ChEBI" id="CHEBI:30616"/>
    </ligand>
</feature>
<dbReference type="CDD" id="cd00060">
    <property type="entry name" value="FHA"/>
    <property type="match status" value="1"/>
</dbReference>
<dbReference type="PROSITE" id="PS50067">
    <property type="entry name" value="KINESIN_MOTOR_2"/>
    <property type="match status" value="1"/>
</dbReference>
<gene>
    <name evidence="9" type="primary">KIF13B</name>
    <name evidence="9" type="ORF">SNEC2469_LOCUS434</name>
</gene>
<reference evidence="9" key="1">
    <citation type="submission" date="2021-02" db="EMBL/GenBank/DDBJ databases">
        <authorList>
            <person name="Dougan E. K."/>
            <person name="Rhodes N."/>
            <person name="Thang M."/>
            <person name="Chan C."/>
        </authorList>
    </citation>
    <scope>NUCLEOTIDE SEQUENCE</scope>
</reference>
<feature type="compositionally biased region" description="Polar residues" evidence="5">
    <location>
        <begin position="1970"/>
        <end position="1988"/>
    </location>
</feature>
<keyword evidence="3" id="KW-0505">Motor protein</keyword>
<dbReference type="GO" id="GO:0007052">
    <property type="term" value="P:mitotic spindle organization"/>
    <property type="evidence" value="ECO:0007669"/>
    <property type="project" value="TreeGrafter"/>
</dbReference>
<dbReference type="GO" id="GO:0005875">
    <property type="term" value="C:microtubule associated complex"/>
    <property type="evidence" value="ECO:0007669"/>
    <property type="project" value="TreeGrafter"/>
</dbReference>
<dbReference type="InterPro" id="IPR001752">
    <property type="entry name" value="Kinesin_motor_dom"/>
</dbReference>
<dbReference type="GO" id="GO:0051231">
    <property type="term" value="P:spindle elongation"/>
    <property type="evidence" value="ECO:0007669"/>
    <property type="project" value="TreeGrafter"/>
</dbReference>
<evidence type="ECO:0000256" key="1">
    <source>
        <dbReference type="ARBA" id="ARBA00022741"/>
    </source>
</evidence>
<feature type="coiled-coil region" evidence="4">
    <location>
        <begin position="1451"/>
        <end position="1478"/>
    </location>
</feature>
<keyword evidence="10" id="KW-1185">Reference proteome</keyword>
<evidence type="ECO:0000256" key="5">
    <source>
        <dbReference type="SAM" id="MobiDB-lite"/>
    </source>
</evidence>
<feature type="region of interest" description="Disordered" evidence="5">
    <location>
        <begin position="1790"/>
        <end position="1811"/>
    </location>
</feature>
<dbReference type="Gene3D" id="3.90.79.10">
    <property type="entry name" value="Nucleoside Triphosphate Pyrophosphohydrolase"/>
    <property type="match status" value="1"/>
</dbReference>
<dbReference type="GO" id="GO:0008017">
    <property type="term" value="F:microtubule binding"/>
    <property type="evidence" value="ECO:0007669"/>
    <property type="project" value="InterPro"/>
</dbReference>
<dbReference type="SMART" id="SM00129">
    <property type="entry name" value="KISc"/>
    <property type="match status" value="1"/>
</dbReference>
<dbReference type="OrthoDB" id="206213at2759"/>
<dbReference type="SMART" id="SM00240">
    <property type="entry name" value="FHA"/>
    <property type="match status" value="1"/>
</dbReference>
<dbReference type="SUPFAM" id="SSF52540">
    <property type="entry name" value="P-loop containing nucleoside triphosphate hydrolases"/>
    <property type="match status" value="1"/>
</dbReference>
<feature type="compositionally biased region" description="Polar residues" evidence="5">
    <location>
        <begin position="767"/>
        <end position="781"/>
    </location>
</feature>
<evidence type="ECO:0000313" key="10">
    <source>
        <dbReference type="Proteomes" id="UP000601435"/>
    </source>
</evidence>
<comment type="caution">
    <text evidence="9">The sequence shown here is derived from an EMBL/GenBank/DDBJ whole genome shotgun (WGS) entry which is preliminary data.</text>
</comment>
<keyword evidence="4" id="KW-0175">Coiled coil</keyword>
<keyword evidence="1 3" id="KW-0547">Nucleotide-binding</keyword>
<evidence type="ECO:0000259" key="7">
    <source>
        <dbReference type="PROSITE" id="PS50067"/>
    </source>
</evidence>
<dbReference type="EMBL" id="CAJNJA010002225">
    <property type="protein sequence ID" value="CAE7167733.1"/>
    <property type="molecule type" value="Genomic_DNA"/>
</dbReference>
<dbReference type="InterPro" id="IPR027640">
    <property type="entry name" value="Kinesin-like_fam"/>
</dbReference>
<feature type="compositionally biased region" description="Basic and acidic residues" evidence="5">
    <location>
        <begin position="137"/>
        <end position="147"/>
    </location>
</feature>
<feature type="domain" description="Kinesin motor" evidence="7">
    <location>
        <begin position="1054"/>
        <end position="1400"/>
    </location>
</feature>
<dbReference type="GO" id="GO:0003777">
    <property type="term" value="F:microtubule motor activity"/>
    <property type="evidence" value="ECO:0007669"/>
    <property type="project" value="InterPro"/>
</dbReference>
<dbReference type="GO" id="GO:0007018">
    <property type="term" value="P:microtubule-based movement"/>
    <property type="evidence" value="ECO:0007669"/>
    <property type="project" value="InterPro"/>
</dbReference>
<organism evidence="9 10">
    <name type="scientific">Symbiodinium necroappetens</name>
    <dbReference type="NCBI Taxonomy" id="1628268"/>
    <lineage>
        <taxon>Eukaryota</taxon>
        <taxon>Sar</taxon>
        <taxon>Alveolata</taxon>
        <taxon>Dinophyceae</taxon>
        <taxon>Suessiales</taxon>
        <taxon>Symbiodiniaceae</taxon>
        <taxon>Symbiodinium</taxon>
    </lineage>
</organism>
<evidence type="ECO:0000259" key="6">
    <source>
        <dbReference type="PROSITE" id="PS50006"/>
    </source>
</evidence>
<feature type="region of interest" description="Disordered" evidence="5">
    <location>
        <begin position="304"/>
        <end position="324"/>
    </location>
</feature>
<dbReference type="InterPro" id="IPR008984">
    <property type="entry name" value="SMAD_FHA_dom_sf"/>
</dbReference>
<dbReference type="InterPro" id="IPR036961">
    <property type="entry name" value="Kinesin_motor_dom_sf"/>
</dbReference>
<feature type="region of interest" description="Disordered" evidence="5">
    <location>
        <begin position="1880"/>
        <end position="1906"/>
    </location>
</feature>
<evidence type="ECO:0000313" key="9">
    <source>
        <dbReference type="EMBL" id="CAE7167733.1"/>
    </source>
</evidence>
<dbReference type="PANTHER" id="PTHR47969">
    <property type="entry name" value="CHROMOSOME-ASSOCIATED KINESIN KIF4A-RELATED"/>
    <property type="match status" value="1"/>
</dbReference>
<proteinExistence type="inferred from homology"/>
<feature type="domain" description="FHA" evidence="6">
    <location>
        <begin position="30"/>
        <end position="79"/>
    </location>
</feature>
<dbReference type="InterPro" id="IPR000086">
    <property type="entry name" value="NUDIX_hydrolase_dom"/>
</dbReference>
<evidence type="ECO:0000256" key="4">
    <source>
        <dbReference type="SAM" id="Coils"/>
    </source>
</evidence>
<dbReference type="InterPro" id="IPR019821">
    <property type="entry name" value="Kinesin_motor_CS"/>
</dbReference>
<dbReference type="PANTHER" id="PTHR47969:SF29">
    <property type="entry name" value="KINESIN-LIKE PROTEIN"/>
    <property type="match status" value="1"/>
</dbReference>